<gene>
    <name evidence="1" type="ORF">CALMAC_LOCUS15885</name>
</gene>
<dbReference type="Proteomes" id="UP000410492">
    <property type="component" value="Unassembled WGS sequence"/>
</dbReference>
<protein>
    <submittedName>
        <fullName evidence="1">Uncharacterized protein</fullName>
    </submittedName>
</protein>
<organism evidence="1 2">
    <name type="scientific">Callosobruchus maculatus</name>
    <name type="common">Southern cowpea weevil</name>
    <name type="synonym">Pulse bruchid</name>
    <dbReference type="NCBI Taxonomy" id="64391"/>
    <lineage>
        <taxon>Eukaryota</taxon>
        <taxon>Metazoa</taxon>
        <taxon>Ecdysozoa</taxon>
        <taxon>Arthropoda</taxon>
        <taxon>Hexapoda</taxon>
        <taxon>Insecta</taxon>
        <taxon>Pterygota</taxon>
        <taxon>Neoptera</taxon>
        <taxon>Endopterygota</taxon>
        <taxon>Coleoptera</taxon>
        <taxon>Polyphaga</taxon>
        <taxon>Cucujiformia</taxon>
        <taxon>Chrysomeloidea</taxon>
        <taxon>Chrysomelidae</taxon>
        <taxon>Bruchinae</taxon>
        <taxon>Bruchini</taxon>
        <taxon>Callosobruchus</taxon>
    </lineage>
</organism>
<dbReference type="AlphaFoldDB" id="A0A653DAH7"/>
<evidence type="ECO:0000313" key="1">
    <source>
        <dbReference type="EMBL" id="VEN57219.1"/>
    </source>
</evidence>
<reference evidence="1 2" key="1">
    <citation type="submission" date="2019-01" db="EMBL/GenBank/DDBJ databases">
        <authorList>
            <person name="Sayadi A."/>
        </authorList>
    </citation>
    <scope>NUCLEOTIDE SEQUENCE [LARGE SCALE GENOMIC DNA]</scope>
</reference>
<dbReference type="EMBL" id="CAACVG010011018">
    <property type="protein sequence ID" value="VEN57219.1"/>
    <property type="molecule type" value="Genomic_DNA"/>
</dbReference>
<evidence type="ECO:0000313" key="2">
    <source>
        <dbReference type="Proteomes" id="UP000410492"/>
    </source>
</evidence>
<name>A0A653DAH7_CALMS</name>
<proteinExistence type="predicted"/>
<sequence>MEIRYLSEIQFVVSFSIEYTYRKKCAANRVVLSIVLVYSFT</sequence>
<accession>A0A653DAH7</accession>
<keyword evidence="2" id="KW-1185">Reference proteome</keyword>